<reference evidence="1" key="1">
    <citation type="submission" date="2022-05" db="EMBL/GenBank/DDBJ databases">
        <title>Chromosome-level genome of Chaenocephalus aceratus.</title>
        <authorList>
            <person name="Park H."/>
        </authorList>
    </citation>
    <scope>NUCLEOTIDE SEQUENCE</scope>
    <source>
        <strain evidence="1">KU_202001</strain>
    </source>
</reference>
<evidence type="ECO:0000313" key="1">
    <source>
        <dbReference type="EMBL" id="KAI4816866.1"/>
    </source>
</evidence>
<organism evidence="1 2">
    <name type="scientific">Chaenocephalus aceratus</name>
    <name type="common">Blackfin icefish</name>
    <name type="synonym">Chaenichthys aceratus</name>
    <dbReference type="NCBI Taxonomy" id="36190"/>
    <lineage>
        <taxon>Eukaryota</taxon>
        <taxon>Metazoa</taxon>
        <taxon>Chordata</taxon>
        <taxon>Craniata</taxon>
        <taxon>Vertebrata</taxon>
        <taxon>Euteleostomi</taxon>
        <taxon>Actinopterygii</taxon>
        <taxon>Neopterygii</taxon>
        <taxon>Teleostei</taxon>
        <taxon>Neoteleostei</taxon>
        <taxon>Acanthomorphata</taxon>
        <taxon>Eupercaria</taxon>
        <taxon>Perciformes</taxon>
        <taxon>Notothenioidei</taxon>
        <taxon>Channichthyidae</taxon>
        <taxon>Chaenocephalus</taxon>
    </lineage>
</organism>
<name>A0ACB9WUG2_CHAAC</name>
<gene>
    <name evidence="1" type="ORF">KUCAC02_009167</name>
</gene>
<protein>
    <submittedName>
        <fullName evidence="1">Uncharacterized protein</fullName>
    </submittedName>
</protein>
<feature type="non-terminal residue" evidence="1">
    <location>
        <position position="81"/>
    </location>
</feature>
<evidence type="ECO:0000313" key="2">
    <source>
        <dbReference type="Proteomes" id="UP001057452"/>
    </source>
</evidence>
<sequence length="81" mass="8798">LLSLLHGNSDVCVLPMALLQHDTVHCMSGTLEIVVPYSQCTGVFHMPVAGCPPPSLRCYRCSLTQTGGWITTSRTNNRPVD</sequence>
<proteinExistence type="predicted"/>
<dbReference type="Proteomes" id="UP001057452">
    <property type="component" value="Chromosome 12"/>
</dbReference>
<dbReference type="EMBL" id="CM043796">
    <property type="protein sequence ID" value="KAI4816866.1"/>
    <property type="molecule type" value="Genomic_DNA"/>
</dbReference>
<comment type="caution">
    <text evidence="1">The sequence shown here is derived from an EMBL/GenBank/DDBJ whole genome shotgun (WGS) entry which is preliminary data.</text>
</comment>
<keyword evidence="2" id="KW-1185">Reference proteome</keyword>
<feature type="non-terminal residue" evidence="1">
    <location>
        <position position="1"/>
    </location>
</feature>
<accession>A0ACB9WUG2</accession>